<accession>A0ABS2YZR6</accession>
<dbReference type="Pfam" id="PF15247">
    <property type="entry name" value="SLBP_RNA_bind"/>
    <property type="match status" value="1"/>
</dbReference>
<dbReference type="InterPro" id="IPR029344">
    <property type="entry name" value="SLBP_RNA_bind"/>
</dbReference>
<dbReference type="EMBL" id="JAAWVN010013865">
    <property type="protein sequence ID" value="MBN3291746.1"/>
    <property type="molecule type" value="Genomic_DNA"/>
</dbReference>
<dbReference type="Pfam" id="PF15242">
    <property type="entry name" value="FAM53"/>
    <property type="match status" value="1"/>
</dbReference>
<reference evidence="4" key="1">
    <citation type="journal article" date="2021" name="Cell">
        <title>Tracing the genetic footprints of vertebrate landing in non-teleost ray-finned fishes.</title>
        <authorList>
            <person name="Bi X."/>
            <person name="Wang K."/>
            <person name="Yang L."/>
            <person name="Pan H."/>
            <person name="Jiang H."/>
            <person name="Wei Q."/>
            <person name="Fang M."/>
            <person name="Yu H."/>
            <person name="Zhu C."/>
            <person name="Cai Y."/>
            <person name="He Y."/>
            <person name="Gan X."/>
            <person name="Zeng H."/>
            <person name="Yu D."/>
            <person name="Zhu Y."/>
            <person name="Jiang H."/>
            <person name="Qiu Q."/>
            <person name="Yang H."/>
            <person name="Zhang Y.E."/>
            <person name="Wang W."/>
            <person name="Zhu M."/>
            <person name="He S."/>
            <person name="Zhang G."/>
        </authorList>
    </citation>
    <scope>NUCLEOTIDE SEQUENCE</scope>
    <source>
        <strain evidence="4">Bchr_001</strain>
    </source>
</reference>
<feature type="non-terminal residue" evidence="4">
    <location>
        <position position="603"/>
    </location>
</feature>
<dbReference type="Gene3D" id="1.10.8.1120">
    <property type="entry name" value="Histone RNA hairpin-binding protein RNA-binding domain"/>
    <property type="match status" value="1"/>
</dbReference>
<dbReference type="InterPro" id="IPR038294">
    <property type="entry name" value="SLBP_RNA_bind_sf"/>
</dbReference>
<proteinExistence type="inferred from homology"/>
<comment type="caution">
    <text evidence="4">The sequence shown here is derived from an EMBL/GenBank/DDBJ whole genome shotgun (WGS) entry which is preliminary data.</text>
</comment>
<dbReference type="Proteomes" id="UP001166052">
    <property type="component" value="Unassembled WGS sequence"/>
</dbReference>
<evidence type="ECO:0000256" key="1">
    <source>
        <dbReference type="ARBA" id="ARBA00010984"/>
    </source>
</evidence>
<dbReference type="PANTHER" id="PTHR28567:SF4">
    <property type="entry name" value="PROTEIN FAM53C"/>
    <property type="match status" value="1"/>
</dbReference>
<evidence type="ECO:0000256" key="2">
    <source>
        <dbReference type="SAM" id="MobiDB-lite"/>
    </source>
</evidence>
<feature type="region of interest" description="Disordered" evidence="2">
    <location>
        <begin position="281"/>
        <end position="306"/>
    </location>
</feature>
<organism evidence="4 5">
    <name type="scientific">Polypterus senegalus</name>
    <name type="common">Senegal bichir</name>
    <dbReference type="NCBI Taxonomy" id="55291"/>
    <lineage>
        <taxon>Eukaryota</taxon>
        <taxon>Metazoa</taxon>
        <taxon>Chordata</taxon>
        <taxon>Craniata</taxon>
        <taxon>Vertebrata</taxon>
        <taxon>Euteleostomi</taxon>
        <taxon>Actinopterygii</taxon>
        <taxon>Polypteriformes</taxon>
        <taxon>Polypteridae</taxon>
        <taxon>Polypterus</taxon>
    </lineage>
</organism>
<evidence type="ECO:0000313" key="4">
    <source>
        <dbReference type="EMBL" id="MBN3291746.1"/>
    </source>
</evidence>
<feature type="region of interest" description="Disordered" evidence="2">
    <location>
        <begin position="321"/>
        <end position="348"/>
    </location>
</feature>
<dbReference type="PANTHER" id="PTHR28567">
    <property type="entry name" value="PROTEIN FAM53A-LIKE ISOFORM X1"/>
    <property type="match status" value="1"/>
</dbReference>
<name>A0ABS2YZR6_POLSE</name>
<protein>
    <submittedName>
        <fullName evidence="4">FA53C protein</fullName>
    </submittedName>
</protein>
<keyword evidence="5" id="KW-1185">Reference proteome</keyword>
<evidence type="ECO:0000313" key="5">
    <source>
        <dbReference type="Proteomes" id="UP001166052"/>
    </source>
</evidence>
<sequence length="603" mass="67453">MSFVPNLFEPCYRVQLLSDWLPALDTRREIFTQNPQLEPWMLPGCSSAYNNLVHSPVSSIPPPPPLPPPGLNAFPFPPNPTEVKRASILERCILKLDTTSVAVGTEDLDREWRSSQNCRKTPQNLDPAKWELDESVLKRRQKQIEYGKNTIGYQNYLQDVPKKSRIPSVHPRTPNKYKKYSRRSWDMQIRLWRRALHAWDPPGEDHEVFDCLQDFLVDTPENFGDNCWDHQSWLEPNRSVHLPLQVPGTTYTFDNRRSPEENLLGWIRYLMEPDVLESASWKAGNAPPSGKLHEGPRLSSTALSECSPGHALQEVHMPSVPAADLSPSHETASTPPAPPPKRHCRSLSVPEDLSRCRSTWRPSGSKIWTPVKRRCNSGGGSGGMCPFATQRPASLRLQKVTSTSLHSIKTCSPTFFSLALSPDSPVPWTFSPSSGFGDCCSSALQCPSDSDASGFAFPASFSACAQRRFSLSPVHMHEGPVFFAPSASSTPSSTPEPCRRAAGLLPRSHSQPCDLDHRKVGVKRRHDHGARWSRPVLDFFKMTQTRKCPEGEVQSAPRKLLLPFEEPPAGLSFGTLGESEAEADWPIFQRDCTDLDLNLIEEN</sequence>
<gene>
    <name evidence="4" type="primary">Fam53c</name>
    <name evidence="4" type="ORF">GTO92_0016318</name>
</gene>
<feature type="domain" description="Histone RNA hairpin-binding protein RNA-binding" evidence="3">
    <location>
        <begin position="133"/>
        <end position="201"/>
    </location>
</feature>
<feature type="non-terminal residue" evidence="4">
    <location>
        <position position="1"/>
    </location>
</feature>
<comment type="similarity">
    <text evidence="1">Belongs to the FAM53 family.</text>
</comment>
<evidence type="ECO:0000259" key="3">
    <source>
        <dbReference type="Pfam" id="PF15247"/>
    </source>
</evidence>
<dbReference type="InterPro" id="IPR029356">
    <property type="entry name" value="FAM53"/>
</dbReference>